<sequence length="708" mass="76321">MSILARGPIAHDYAHGGLSERASKDMTYDPQQRFLSLVPGGNGIMYAIQTDGNLYWYRHINWTTGTPASWANSGSPRLIGTGWQKFRFVLAAADGQVFAFLPNGDLIWYRYILSDLNTGAGSWHSASGSRIGTQWNFPRVIGGWNNVFYAQDGNGDLRWYKYTGTNGSFSWAPNSGAKIGSQWQPYTQLFADPNGVIFGTRHGSALSWFRYLGTTGSFNWANGGVPVDTTILGPFERGLFSNGSGAVYKINTNTANPPGPDNQLQWYRLLNSETVNTSGVQWAGGSGAVVGTGFTRENSAALQGYPTSVSTRQGTNLDIHVSTTFPSYTSSTVRLAPASGAPVTVTPPASRTGQFQLLKSGYHAAGCGWNPSFSVSVGTGTSWPSGVYASQLKSPQGKEHNVMFVVRPSSPQRQIAVLVPTNTYNAYNFWGGHNQYTAGQSGAQRTVTLQRPNMGTSWDNSYLTAPGIIDHLLYSDLLLFRWMSSQGIQYDCYADNDLHATGAGWLRTPAQGGNYKALVLTTHPEYFTQTARDNIAAFQNNGGRIIYLGGNGIYERMQYTPDGNAVIFRRANGSRDVFADSGQSESQILGVSHFPPTYMSFAPYEVRDTGNNPFTAGTGLSVGDSFGGVSYDIAASGWEVDRLQAAVPGSVLIAEGLNSTGGAEMIYVPPVSPKGWVFTAGSLSFTGSIPFDPAVQKILLNVFAKAVA</sequence>
<evidence type="ECO:0000259" key="1">
    <source>
        <dbReference type="Pfam" id="PF14517"/>
    </source>
</evidence>
<protein>
    <submittedName>
        <fullName evidence="3">Tachylectin-related carbohydrate-binding protein</fullName>
    </submittedName>
</protein>
<dbReference type="Pfam" id="PF20254">
    <property type="entry name" value="DMFA2_C"/>
    <property type="match status" value="1"/>
</dbReference>
<name>A0AAU1U3C0_9ACTN</name>
<accession>A0AAU1U3C0</accession>
<dbReference type="Gene3D" id="2.115.10.10">
    <property type="entry name" value="Tachylectin 2"/>
    <property type="match status" value="2"/>
</dbReference>
<dbReference type="Pfam" id="PF14517">
    <property type="entry name" value="Tachylectin"/>
    <property type="match status" value="1"/>
</dbReference>
<feature type="domain" description="N,N-dimethylformamidase beta subunit-like C-terminal" evidence="2">
    <location>
        <begin position="364"/>
        <end position="689"/>
    </location>
</feature>
<organism evidence="3">
    <name type="scientific">Streptomyces sp. NBC_00119</name>
    <dbReference type="NCBI Taxonomy" id="2975659"/>
    <lineage>
        <taxon>Bacteria</taxon>
        <taxon>Bacillati</taxon>
        <taxon>Actinomycetota</taxon>
        <taxon>Actinomycetes</taxon>
        <taxon>Kitasatosporales</taxon>
        <taxon>Streptomycetaceae</taxon>
        <taxon>Streptomyces</taxon>
    </lineage>
</organism>
<proteinExistence type="predicted"/>
<dbReference type="AlphaFoldDB" id="A0AAU1U3C0"/>
<evidence type="ECO:0000259" key="2">
    <source>
        <dbReference type="Pfam" id="PF20254"/>
    </source>
</evidence>
<dbReference type="EMBL" id="CP108195">
    <property type="protein sequence ID" value="WTS12361.1"/>
    <property type="molecule type" value="Genomic_DNA"/>
</dbReference>
<dbReference type="InterPro" id="IPR046540">
    <property type="entry name" value="DMFA2_C"/>
</dbReference>
<dbReference type="InterPro" id="IPR023294">
    <property type="entry name" value="Tachylectin2"/>
</dbReference>
<gene>
    <name evidence="3" type="ORF">OHU69_15780</name>
</gene>
<feature type="domain" description="Tachylectin 2" evidence="1">
    <location>
        <begin position="33"/>
        <end position="163"/>
    </location>
</feature>
<evidence type="ECO:0000313" key="3">
    <source>
        <dbReference type="EMBL" id="WTS12361.1"/>
    </source>
</evidence>
<reference evidence="3" key="1">
    <citation type="submission" date="2022-10" db="EMBL/GenBank/DDBJ databases">
        <title>The complete genomes of actinobacterial strains from the NBC collection.</title>
        <authorList>
            <person name="Joergensen T.S."/>
            <person name="Alvarez Arevalo M."/>
            <person name="Sterndorff E.B."/>
            <person name="Faurdal D."/>
            <person name="Vuksanovic O."/>
            <person name="Mourched A.-S."/>
            <person name="Charusanti P."/>
            <person name="Shaw S."/>
            <person name="Blin K."/>
            <person name="Weber T."/>
        </authorList>
    </citation>
    <scope>NUCLEOTIDE SEQUENCE</scope>
    <source>
        <strain evidence="3">NBC_00119</strain>
    </source>
</reference>